<sequence length="226" mass="25524">EKEVKELNSEQVEWLMKGFSITPIIFFYRGQEELPTKFPHAVERGQLITILSFGEAVIAIIGTYSLGENFLSSALLFFGMACMFINYMSQTFLGVDHKSKRPVGFLFYLHLIIVIEINMFTLSTELLADSHHAELGYWMLVVGVALFYLGTYGTTVFNQSMYRLQKGDRLILWSLGLATLLALIFVGTNVVGTGLALIIGSYALGVYFYISRKRLRKIHQVSQPDP</sequence>
<proteinExistence type="predicted"/>
<dbReference type="AlphaFoldDB" id="A0A7X3G9L6"/>
<dbReference type="RefSeq" id="WP_237397604.1">
    <property type="nucleotide sequence ID" value="NZ_WSRS01000078.1"/>
</dbReference>
<accession>A0A7X3G9L6</accession>
<evidence type="ECO:0008006" key="4">
    <source>
        <dbReference type="Google" id="ProtNLM"/>
    </source>
</evidence>
<keyword evidence="1" id="KW-0472">Membrane</keyword>
<feature type="transmembrane region" description="Helical" evidence="1">
    <location>
        <begin position="47"/>
        <end position="67"/>
    </location>
</feature>
<comment type="caution">
    <text evidence="2">The sequence shown here is derived from an EMBL/GenBank/DDBJ whole genome shotgun (WGS) entry which is preliminary data.</text>
</comment>
<keyword evidence="1" id="KW-0812">Transmembrane</keyword>
<keyword evidence="1" id="KW-1133">Transmembrane helix</keyword>
<feature type="non-terminal residue" evidence="2">
    <location>
        <position position="1"/>
    </location>
</feature>
<gene>
    <name evidence="2" type="ORF">E5983_07585</name>
</gene>
<protein>
    <recommendedName>
        <fullName evidence="4">Low temperature requirement protein A</fullName>
    </recommendedName>
</protein>
<dbReference type="InterPro" id="IPR010640">
    <property type="entry name" value="Low_temperature_requirement_A"/>
</dbReference>
<evidence type="ECO:0000313" key="2">
    <source>
        <dbReference type="EMBL" id="MVX59492.1"/>
    </source>
</evidence>
<dbReference type="Pfam" id="PF06772">
    <property type="entry name" value="LtrA"/>
    <property type="match status" value="1"/>
</dbReference>
<feature type="transmembrane region" description="Helical" evidence="1">
    <location>
        <begin position="105"/>
        <end position="123"/>
    </location>
</feature>
<organism evidence="2 3">
    <name type="scientific">Streptococcus danieliae</name>
    <dbReference type="NCBI Taxonomy" id="747656"/>
    <lineage>
        <taxon>Bacteria</taxon>
        <taxon>Bacillati</taxon>
        <taxon>Bacillota</taxon>
        <taxon>Bacilli</taxon>
        <taxon>Lactobacillales</taxon>
        <taxon>Streptococcaceae</taxon>
        <taxon>Streptococcus</taxon>
    </lineage>
</organism>
<feature type="transmembrane region" description="Helical" evidence="1">
    <location>
        <begin position="135"/>
        <end position="158"/>
    </location>
</feature>
<name>A0A7X3G9L6_9STRE</name>
<feature type="transmembrane region" description="Helical" evidence="1">
    <location>
        <begin position="170"/>
        <end position="187"/>
    </location>
</feature>
<evidence type="ECO:0000313" key="3">
    <source>
        <dbReference type="Proteomes" id="UP000461595"/>
    </source>
</evidence>
<dbReference type="EMBL" id="WSRS01000078">
    <property type="protein sequence ID" value="MVX59492.1"/>
    <property type="molecule type" value="Genomic_DNA"/>
</dbReference>
<feature type="transmembrane region" description="Helical" evidence="1">
    <location>
        <begin position="73"/>
        <end position="93"/>
    </location>
</feature>
<reference evidence="2 3" key="1">
    <citation type="submission" date="2019-12" db="EMBL/GenBank/DDBJ databases">
        <title>Microbes associate with the intestines of laboratory mice.</title>
        <authorList>
            <person name="Navarre W."/>
            <person name="Wong E."/>
        </authorList>
    </citation>
    <scope>NUCLEOTIDE SEQUENCE [LARGE SCALE GENOMIC DNA]</scope>
    <source>
        <strain evidence="2 3">NM51_B2-22</strain>
    </source>
</reference>
<dbReference type="Proteomes" id="UP000461595">
    <property type="component" value="Unassembled WGS sequence"/>
</dbReference>
<evidence type="ECO:0000256" key="1">
    <source>
        <dbReference type="SAM" id="Phobius"/>
    </source>
</evidence>
<feature type="transmembrane region" description="Helical" evidence="1">
    <location>
        <begin position="193"/>
        <end position="210"/>
    </location>
</feature>